<feature type="region of interest" description="Disordered" evidence="1">
    <location>
        <begin position="1"/>
        <end position="25"/>
    </location>
</feature>
<evidence type="ECO:0000313" key="3">
    <source>
        <dbReference type="Proteomes" id="UP000516437"/>
    </source>
</evidence>
<dbReference type="Proteomes" id="UP000516437">
    <property type="component" value="Chromosome 2"/>
</dbReference>
<organism evidence="2 3">
    <name type="scientific">Morella rubra</name>
    <name type="common">Chinese bayberry</name>
    <dbReference type="NCBI Taxonomy" id="262757"/>
    <lineage>
        <taxon>Eukaryota</taxon>
        <taxon>Viridiplantae</taxon>
        <taxon>Streptophyta</taxon>
        <taxon>Embryophyta</taxon>
        <taxon>Tracheophyta</taxon>
        <taxon>Spermatophyta</taxon>
        <taxon>Magnoliopsida</taxon>
        <taxon>eudicotyledons</taxon>
        <taxon>Gunneridae</taxon>
        <taxon>Pentapetalae</taxon>
        <taxon>rosids</taxon>
        <taxon>fabids</taxon>
        <taxon>Fagales</taxon>
        <taxon>Myricaceae</taxon>
        <taxon>Morella</taxon>
    </lineage>
</organism>
<proteinExistence type="predicted"/>
<comment type="caution">
    <text evidence="2">The sequence shown here is derived from an EMBL/GenBank/DDBJ whole genome shotgun (WGS) entry which is preliminary data.</text>
</comment>
<sequence>MTNAGGSSSGATRVPKVPERRDIMGLTSKEQAHMDAILETSSIDWNALVCRENESWLGHTISESSTRENPSRRCERSSHECLLHEDLRKESSHFPYGGTSTKRRYSRETEGSSHRSSSKKSRTSPPMVSEAEEEEAEEASLAHTSSKCGASSWSEDIPHVFSPIFEVRTEISVPVLKEICEIGTPSFNISLAAPSVRGEPFSSPGASSPIATLMPDLPGTLTADCLETDEGDKPVASSSLQHMVLLFDSASSSGSICQKLKAASKCNLATVPLQKQHSMPRTTVVGGSITSALVPADEPITSVADVEGGPVVLPAPSIKGKEQVTCSSSSDDDEEFDSEPSAPLTWRSRSYAQPLLNEEMMEDALQAPRHVKVDRITSSLSHCVSLIAALDAAELKHDEELESSHLKL</sequence>
<dbReference type="EMBL" id="RXIC02000020">
    <property type="protein sequence ID" value="KAB1222348.1"/>
    <property type="molecule type" value="Genomic_DNA"/>
</dbReference>
<accession>A0A6A1WFB1</accession>
<name>A0A6A1WFB1_9ROSI</name>
<reference evidence="2 3" key="1">
    <citation type="journal article" date="2019" name="Plant Biotechnol. J.">
        <title>The red bayberry genome and genetic basis of sex determination.</title>
        <authorList>
            <person name="Jia H.M."/>
            <person name="Jia H.J."/>
            <person name="Cai Q.L."/>
            <person name="Wang Y."/>
            <person name="Zhao H.B."/>
            <person name="Yang W.F."/>
            <person name="Wang G.Y."/>
            <person name="Li Y.H."/>
            <person name="Zhan D.L."/>
            <person name="Shen Y.T."/>
            <person name="Niu Q.F."/>
            <person name="Chang L."/>
            <person name="Qiu J."/>
            <person name="Zhao L."/>
            <person name="Xie H.B."/>
            <person name="Fu W.Y."/>
            <person name="Jin J."/>
            <person name="Li X.W."/>
            <person name="Jiao Y."/>
            <person name="Zhou C.C."/>
            <person name="Tu T."/>
            <person name="Chai C.Y."/>
            <person name="Gao J.L."/>
            <person name="Fan L.J."/>
            <person name="van de Weg E."/>
            <person name="Wang J.Y."/>
            <person name="Gao Z.S."/>
        </authorList>
    </citation>
    <scope>NUCLEOTIDE SEQUENCE [LARGE SCALE GENOMIC DNA]</scope>
    <source>
        <tissue evidence="2">Leaves</tissue>
    </source>
</reference>
<feature type="compositionally biased region" description="Polar residues" evidence="1">
    <location>
        <begin position="142"/>
        <end position="152"/>
    </location>
</feature>
<feature type="region of interest" description="Disordered" evidence="1">
    <location>
        <begin position="318"/>
        <end position="344"/>
    </location>
</feature>
<feature type="region of interest" description="Disordered" evidence="1">
    <location>
        <begin position="92"/>
        <end position="152"/>
    </location>
</feature>
<evidence type="ECO:0000256" key="1">
    <source>
        <dbReference type="SAM" id="MobiDB-lite"/>
    </source>
</evidence>
<dbReference type="AlphaFoldDB" id="A0A6A1WFB1"/>
<evidence type="ECO:0000313" key="2">
    <source>
        <dbReference type="EMBL" id="KAB1222348.1"/>
    </source>
</evidence>
<protein>
    <submittedName>
        <fullName evidence="2">Uncharacterized protein</fullName>
    </submittedName>
</protein>
<gene>
    <name evidence="2" type="ORF">CJ030_MR2G025524</name>
</gene>
<feature type="compositionally biased region" description="Polar residues" evidence="1">
    <location>
        <begin position="1"/>
        <end position="11"/>
    </location>
</feature>
<keyword evidence="3" id="KW-1185">Reference proteome</keyword>